<dbReference type="PANTHER" id="PTHR43648:SF1">
    <property type="entry name" value="ELECTRON TRANSFER FLAVOPROTEIN BETA SUBUNIT LYSINE METHYLTRANSFERASE"/>
    <property type="match status" value="1"/>
</dbReference>
<evidence type="ECO:0000313" key="4">
    <source>
        <dbReference type="Proteomes" id="UP000236754"/>
    </source>
</evidence>
<dbReference type="InterPro" id="IPR050078">
    <property type="entry name" value="Ribosomal_L11_MeTrfase_PrmA"/>
</dbReference>
<dbReference type="PANTHER" id="PTHR43648">
    <property type="entry name" value="ELECTRON TRANSFER FLAVOPROTEIN BETA SUBUNIT LYSINE METHYLTRANSFERASE"/>
    <property type="match status" value="1"/>
</dbReference>
<dbReference type="RefSeq" id="WP_235032414.1">
    <property type="nucleotide sequence ID" value="NZ_FNVU01000015.1"/>
</dbReference>
<organism evidence="3 4">
    <name type="scientific">Actinacidiphila yanglinensis</name>
    <dbReference type="NCBI Taxonomy" id="310779"/>
    <lineage>
        <taxon>Bacteria</taxon>
        <taxon>Bacillati</taxon>
        <taxon>Actinomycetota</taxon>
        <taxon>Actinomycetes</taxon>
        <taxon>Kitasatosporales</taxon>
        <taxon>Streptomycetaceae</taxon>
        <taxon>Actinacidiphila</taxon>
    </lineage>
</organism>
<dbReference type="AlphaFoldDB" id="A0A1H6DIL5"/>
<dbReference type="Pfam" id="PF06325">
    <property type="entry name" value="PrmA"/>
    <property type="match status" value="1"/>
</dbReference>
<dbReference type="Gene3D" id="3.40.50.150">
    <property type="entry name" value="Vaccinia Virus protein VP39"/>
    <property type="match status" value="1"/>
</dbReference>
<keyword evidence="3" id="KW-0689">Ribosomal protein</keyword>
<evidence type="ECO:0000313" key="3">
    <source>
        <dbReference type="EMBL" id="SEG84525.1"/>
    </source>
</evidence>
<dbReference type="InterPro" id="IPR029063">
    <property type="entry name" value="SAM-dependent_MTases_sf"/>
</dbReference>
<dbReference type="Proteomes" id="UP000236754">
    <property type="component" value="Unassembled WGS sequence"/>
</dbReference>
<dbReference type="CDD" id="cd02440">
    <property type="entry name" value="AdoMet_MTases"/>
    <property type="match status" value="1"/>
</dbReference>
<keyword evidence="3" id="KW-0687">Ribonucleoprotein</keyword>
<protein>
    <submittedName>
        <fullName evidence="3">Ribosomal protein L11 methyltransferase (PrmA)</fullName>
    </submittedName>
</protein>
<keyword evidence="2 3" id="KW-0808">Transferase</keyword>
<gene>
    <name evidence="3" type="ORF">SAMN05216223_11589</name>
</gene>
<evidence type="ECO:0000256" key="2">
    <source>
        <dbReference type="ARBA" id="ARBA00022679"/>
    </source>
</evidence>
<dbReference type="SUPFAM" id="SSF53335">
    <property type="entry name" value="S-adenosyl-L-methionine-dependent methyltransferases"/>
    <property type="match status" value="1"/>
</dbReference>
<sequence>MVLPWSGEVVHQAPGPASLLRDLDAELRLHQFDADSTARFMGAADDTDLLSNSAMYALAARDRTGEFTDTGAGALAELFLRNGEVSLGIYERRLTYTIRSLLQTLDLVYEVGGSVRARASISPLGTSYYLSDRIFACLPESDGYPVVVSRGAEGDFGPVMPPHASTLCLLEHTTARGGRLLDVGTGCGVLALARARGYRSVRGIDIDPRAVAYAKANALLAGCEAAFDVSDFRACRQDFGPADHLLFNAPSRNDDSAVSQGVSRLHTAGLIEELIEHLPRALAAPGGLAEVLVIIPVPERAEGARDVVGQWTGGHAPVVVDVREVEDPALTITAEAIERLRIRPGCALADSREERAALARALKSSRTRRVAPAVLSIRARPAA</sequence>
<keyword evidence="4" id="KW-1185">Reference proteome</keyword>
<proteinExistence type="predicted"/>
<accession>A0A1H6DIL5</accession>
<reference evidence="3 4" key="1">
    <citation type="submission" date="2016-10" db="EMBL/GenBank/DDBJ databases">
        <authorList>
            <person name="de Groot N.N."/>
        </authorList>
    </citation>
    <scope>NUCLEOTIDE SEQUENCE [LARGE SCALE GENOMIC DNA]</scope>
    <source>
        <strain evidence="3 4">CGMCC 4.2023</strain>
    </source>
</reference>
<evidence type="ECO:0000256" key="1">
    <source>
        <dbReference type="ARBA" id="ARBA00022603"/>
    </source>
</evidence>
<dbReference type="GO" id="GO:0032259">
    <property type="term" value="P:methylation"/>
    <property type="evidence" value="ECO:0007669"/>
    <property type="project" value="UniProtKB-KW"/>
</dbReference>
<dbReference type="GO" id="GO:0005840">
    <property type="term" value="C:ribosome"/>
    <property type="evidence" value="ECO:0007669"/>
    <property type="project" value="UniProtKB-KW"/>
</dbReference>
<dbReference type="EMBL" id="FNVU01000015">
    <property type="protein sequence ID" value="SEG84525.1"/>
    <property type="molecule type" value="Genomic_DNA"/>
</dbReference>
<dbReference type="GO" id="GO:0008276">
    <property type="term" value="F:protein methyltransferase activity"/>
    <property type="evidence" value="ECO:0007669"/>
    <property type="project" value="TreeGrafter"/>
</dbReference>
<name>A0A1H6DIL5_9ACTN</name>
<keyword evidence="1 3" id="KW-0489">Methyltransferase</keyword>